<dbReference type="EMBL" id="CP109109">
    <property type="protein sequence ID" value="WSB98713.1"/>
    <property type="molecule type" value="Genomic_DNA"/>
</dbReference>
<evidence type="ECO:0000313" key="1">
    <source>
        <dbReference type="EMBL" id="WSB98713.1"/>
    </source>
</evidence>
<evidence type="ECO:0000313" key="2">
    <source>
        <dbReference type="Proteomes" id="UP001348369"/>
    </source>
</evidence>
<organism evidence="1 2">
    <name type="scientific">Streptomyces scopuliridis</name>
    <dbReference type="NCBI Taxonomy" id="452529"/>
    <lineage>
        <taxon>Bacteria</taxon>
        <taxon>Bacillati</taxon>
        <taxon>Actinomycetota</taxon>
        <taxon>Actinomycetes</taxon>
        <taxon>Kitasatosporales</taxon>
        <taxon>Streptomycetaceae</taxon>
        <taxon>Streptomyces</taxon>
    </lineage>
</organism>
<proteinExistence type="predicted"/>
<dbReference type="Proteomes" id="UP001348369">
    <property type="component" value="Chromosome"/>
</dbReference>
<protein>
    <submittedName>
        <fullName evidence="1">Uncharacterized protein</fullName>
    </submittedName>
</protein>
<keyword evidence="2" id="KW-1185">Reference proteome</keyword>
<accession>A0ACD4ZKI4</accession>
<name>A0ACD4ZKI4_9ACTN</name>
<sequence>MAAEATSCWGSDFQDRLLEGYTTGGWPAVCQDRDGAMAVFACSAETGLLLVTRRVPGSGDKAARWWPLLPLDEFIVGNPVAVRAADGRIAVFFRGAGGDLRMISESEEVLGFMPWRSLGARMAWGPVVVHLVGDSGHRRGPHAHHAFRKRSTSTRRVDRTRHPGLPAKPLGCTAFRAFT</sequence>
<gene>
    <name evidence="1" type="ORF">OG835_17895</name>
</gene>
<reference evidence="1" key="1">
    <citation type="submission" date="2022-10" db="EMBL/GenBank/DDBJ databases">
        <title>The complete genomes of actinobacterial strains from the NBC collection.</title>
        <authorList>
            <person name="Joergensen T.S."/>
            <person name="Alvarez Arevalo M."/>
            <person name="Sterndorff E.B."/>
            <person name="Faurdal D."/>
            <person name="Vuksanovic O."/>
            <person name="Mourched A.-S."/>
            <person name="Charusanti P."/>
            <person name="Shaw S."/>
            <person name="Blin K."/>
            <person name="Weber T."/>
        </authorList>
    </citation>
    <scope>NUCLEOTIDE SEQUENCE</scope>
    <source>
        <strain evidence="1">NBC 01771</strain>
    </source>
</reference>